<accession>A0A0K8V170</accession>
<reference evidence="7" key="1">
    <citation type="submission" date="2015-06" db="EMBL/GenBank/DDBJ databases">
        <authorList>
            <person name="Hoefler B.C."/>
            <person name="Straight P.D."/>
        </authorList>
    </citation>
    <scope>NUCLEOTIDE SEQUENCE</scope>
</reference>
<feature type="chain" id="PRO_5005521628" evidence="5">
    <location>
        <begin position="21"/>
        <end position="350"/>
    </location>
</feature>
<dbReference type="FunFam" id="3.40.50.1820:FF:000076">
    <property type="entry name" value="phospholipase A1"/>
    <property type="match status" value="1"/>
</dbReference>
<feature type="signal peptide" evidence="5">
    <location>
        <begin position="1"/>
        <end position="20"/>
    </location>
</feature>
<dbReference type="InterPro" id="IPR029058">
    <property type="entry name" value="AB_hydrolase_fold"/>
</dbReference>
<feature type="non-terminal residue" evidence="7">
    <location>
        <position position="1"/>
    </location>
</feature>
<dbReference type="Pfam" id="PF00151">
    <property type="entry name" value="Lipase"/>
    <property type="match status" value="1"/>
</dbReference>
<dbReference type="CDD" id="cd00707">
    <property type="entry name" value="Pancreat_lipase_like"/>
    <property type="match status" value="1"/>
</dbReference>
<dbReference type="InterPro" id="IPR013818">
    <property type="entry name" value="Lipase"/>
</dbReference>
<dbReference type="GO" id="GO:0005615">
    <property type="term" value="C:extracellular space"/>
    <property type="evidence" value="ECO:0007669"/>
    <property type="project" value="TreeGrafter"/>
</dbReference>
<dbReference type="InterPro" id="IPR000734">
    <property type="entry name" value="TAG_lipase"/>
</dbReference>
<evidence type="ECO:0000313" key="7">
    <source>
        <dbReference type="EMBL" id="JAI32601.1"/>
    </source>
</evidence>
<dbReference type="PANTHER" id="PTHR11610:SF150">
    <property type="entry name" value="FI01825P-RELATED"/>
    <property type="match status" value="1"/>
</dbReference>
<dbReference type="InterPro" id="IPR033906">
    <property type="entry name" value="Lipase_N"/>
</dbReference>
<dbReference type="GO" id="GO:0017171">
    <property type="term" value="F:serine hydrolase activity"/>
    <property type="evidence" value="ECO:0007669"/>
    <property type="project" value="TreeGrafter"/>
</dbReference>
<dbReference type="GO" id="GO:0016042">
    <property type="term" value="P:lipid catabolic process"/>
    <property type="evidence" value="ECO:0007669"/>
    <property type="project" value="TreeGrafter"/>
</dbReference>
<keyword evidence="3" id="KW-0964">Secreted</keyword>
<evidence type="ECO:0000256" key="5">
    <source>
        <dbReference type="SAM" id="SignalP"/>
    </source>
</evidence>
<dbReference type="OrthoDB" id="199913at2759"/>
<dbReference type="PRINTS" id="PR00821">
    <property type="entry name" value="TAGLIPASE"/>
</dbReference>
<evidence type="ECO:0000256" key="4">
    <source>
        <dbReference type="RuleBase" id="RU004262"/>
    </source>
</evidence>
<gene>
    <name evidence="7" type="primary">PNLIP_2</name>
    <name evidence="7" type="ORF">c0_g1_i1</name>
</gene>
<feature type="domain" description="Lipase" evidence="6">
    <location>
        <begin position="68"/>
        <end position="345"/>
    </location>
</feature>
<comment type="subcellular location">
    <subcellularLocation>
        <location evidence="1">Secreted</location>
    </subcellularLocation>
</comment>
<dbReference type="SUPFAM" id="SSF53474">
    <property type="entry name" value="alpha/beta-Hydrolases"/>
    <property type="match status" value="1"/>
</dbReference>
<comment type="similarity">
    <text evidence="2 4">Belongs to the AB hydrolase superfamily. Lipase family.</text>
</comment>
<sequence length="350" mass="38025">IELAMKVVIILAICALTTDAAVPIPEEERVSGENGWYIPQADGSLVWVSIEEGEQMLDELENKDEIEGRLSTVPVSFYLYTNRNPSKKQKITETAKSINNSDFDASNPTRFVIHGWTQSYTAGMNKDIRAAWLGRGKYNVIIVDWARARSVDYATSVVAVPKVGKKVASMINFLVDKFGMNLDETEVIGHSLGAHVAGYAGKNTKNGMLHAIVGLDPALPFFSYSKPNKRLNANDANYVESIQTNGGQLGFLKPIGKGAFYPNGGKTQPGCLLDLTGACSHARSTAYYAEAVARDDFPSMRCGDYQEAVKDDCGTSYSGVKMGAITNAYMVNGDYYVPVRSSSPYGFGSS</sequence>
<evidence type="ECO:0000259" key="6">
    <source>
        <dbReference type="Pfam" id="PF00151"/>
    </source>
</evidence>
<evidence type="ECO:0000256" key="1">
    <source>
        <dbReference type="ARBA" id="ARBA00004613"/>
    </source>
</evidence>
<keyword evidence="5" id="KW-0732">Signal</keyword>
<proteinExistence type="inferred from homology"/>
<evidence type="ECO:0000256" key="2">
    <source>
        <dbReference type="ARBA" id="ARBA00010701"/>
    </source>
</evidence>
<protein>
    <submittedName>
        <fullName evidence="7">Pancreatic triacylglycerol lipase</fullName>
    </submittedName>
</protein>
<evidence type="ECO:0000256" key="3">
    <source>
        <dbReference type="ARBA" id="ARBA00022525"/>
    </source>
</evidence>
<dbReference type="AlphaFoldDB" id="A0A0K8V170"/>
<dbReference type="GO" id="GO:0016298">
    <property type="term" value="F:lipase activity"/>
    <property type="evidence" value="ECO:0007669"/>
    <property type="project" value="InterPro"/>
</dbReference>
<dbReference type="EMBL" id="GDHF01019713">
    <property type="protein sequence ID" value="JAI32601.1"/>
    <property type="molecule type" value="Transcribed_RNA"/>
</dbReference>
<dbReference type="Gene3D" id="3.40.50.1820">
    <property type="entry name" value="alpha/beta hydrolase"/>
    <property type="match status" value="1"/>
</dbReference>
<organism evidence="7">
    <name type="scientific">Bactrocera latifrons</name>
    <name type="common">Malaysian fruit fly</name>
    <name type="synonym">Chaetodacus latifrons</name>
    <dbReference type="NCBI Taxonomy" id="174628"/>
    <lineage>
        <taxon>Eukaryota</taxon>
        <taxon>Metazoa</taxon>
        <taxon>Ecdysozoa</taxon>
        <taxon>Arthropoda</taxon>
        <taxon>Hexapoda</taxon>
        <taxon>Insecta</taxon>
        <taxon>Pterygota</taxon>
        <taxon>Neoptera</taxon>
        <taxon>Endopterygota</taxon>
        <taxon>Diptera</taxon>
        <taxon>Brachycera</taxon>
        <taxon>Muscomorpha</taxon>
        <taxon>Tephritoidea</taxon>
        <taxon>Tephritidae</taxon>
        <taxon>Bactrocera</taxon>
        <taxon>Bactrocera</taxon>
    </lineage>
</organism>
<dbReference type="PANTHER" id="PTHR11610">
    <property type="entry name" value="LIPASE"/>
    <property type="match status" value="1"/>
</dbReference>
<name>A0A0K8V170_BACLA</name>